<accession>A0A2S7VFJ1</accession>
<dbReference type="Gene3D" id="1.10.10.60">
    <property type="entry name" value="Homeodomain-like"/>
    <property type="match status" value="2"/>
</dbReference>
<sequence>MNVVKHHERRIRNVCDFIDRHLDESLTLDQLSSVAASSKYHFHRIFKSFMGISTIQYVLFARLKRASFRLAFEPEYSVTDIALEAHFESLEAFSRAFSRHFEQTPSQFRKQPNWSYWRSKYEFNLPKSGEEIMDVKIVDFCETEVALIEHKGSPKLVYNTAAKFIDWRKSTGFSPVKTSDTFGVAYSDPSDTPEDEYRFDICGSHNGDVPENIFGVKKGIIPGGRCAVAVHKGNHDLIADTVSYLYREWLPKSGESLRDFPCFFQYVNLVHHVDECDLLTNIYLPIT</sequence>
<reference evidence="4 5" key="1">
    <citation type="submission" date="2016-12" db="EMBL/GenBank/DDBJ databases">
        <title>Diversity of luminous bacteria.</title>
        <authorList>
            <person name="Yoshizawa S."/>
            <person name="Kogure K."/>
        </authorList>
    </citation>
    <scope>NUCLEOTIDE SEQUENCE [LARGE SCALE GENOMIC DNA]</scope>
    <source>
        <strain evidence="4 5">LC2-408</strain>
    </source>
</reference>
<dbReference type="Proteomes" id="UP000238707">
    <property type="component" value="Unassembled WGS sequence"/>
</dbReference>
<dbReference type="EMBL" id="MSCI01000002">
    <property type="protein sequence ID" value="PQJ60705.1"/>
    <property type="molecule type" value="Genomic_DNA"/>
</dbReference>
<dbReference type="PANTHER" id="PTHR40055">
    <property type="entry name" value="TRANSCRIPTIONAL REGULATOR YGIV-RELATED"/>
    <property type="match status" value="1"/>
</dbReference>
<comment type="caution">
    <text evidence="4">The sequence shown here is derived from an EMBL/GenBank/DDBJ whole genome shotgun (WGS) entry which is preliminary data.</text>
</comment>
<proteinExistence type="predicted"/>
<dbReference type="Pfam" id="PF06445">
    <property type="entry name" value="GyrI-like"/>
    <property type="match status" value="1"/>
</dbReference>
<evidence type="ECO:0000259" key="3">
    <source>
        <dbReference type="PROSITE" id="PS01124"/>
    </source>
</evidence>
<dbReference type="SUPFAM" id="SSF55136">
    <property type="entry name" value="Probable bacterial effector-binding domain"/>
    <property type="match status" value="1"/>
</dbReference>
<evidence type="ECO:0000313" key="5">
    <source>
        <dbReference type="Proteomes" id="UP000238707"/>
    </source>
</evidence>
<dbReference type="InterPro" id="IPR029442">
    <property type="entry name" value="GyrI-like"/>
</dbReference>
<dbReference type="InterPro" id="IPR009057">
    <property type="entry name" value="Homeodomain-like_sf"/>
</dbReference>
<dbReference type="SMART" id="SM00871">
    <property type="entry name" value="AraC_E_bind"/>
    <property type="match status" value="1"/>
</dbReference>
<evidence type="ECO:0000313" key="4">
    <source>
        <dbReference type="EMBL" id="PQJ60705.1"/>
    </source>
</evidence>
<name>A0A2S7VFJ1_9VIBR</name>
<evidence type="ECO:0000256" key="1">
    <source>
        <dbReference type="ARBA" id="ARBA00023015"/>
    </source>
</evidence>
<feature type="domain" description="HTH araC/xylS-type" evidence="3">
    <location>
        <begin position="12"/>
        <end position="111"/>
    </location>
</feature>
<protein>
    <submittedName>
        <fullName evidence="4">AraC family transcriptional regulator</fullName>
    </submittedName>
</protein>
<organism evidence="4 5">
    <name type="scientific">Vibrio chagasii</name>
    <dbReference type="NCBI Taxonomy" id="170679"/>
    <lineage>
        <taxon>Bacteria</taxon>
        <taxon>Pseudomonadati</taxon>
        <taxon>Pseudomonadota</taxon>
        <taxon>Gammaproteobacteria</taxon>
        <taxon>Vibrionales</taxon>
        <taxon>Vibrionaceae</taxon>
        <taxon>Vibrio</taxon>
    </lineage>
</organism>
<keyword evidence="5" id="KW-1185">Reference proteome</keyword>
<keyword evidence="2" id="KW-0804">Transcription</keyword>
<gene>
    <name evidence="4" type="ORF">BTO10_15305</name>
</gene>
<dbReference type="SMART" id="SM00342">
    <property type="entry name" value="HTH_ARAC"/>
    <property type="match status" value="1"/>
</dbReference>
<dbReference type="GO" id="GO:0003700">
    <property type="term" value="F:DNA-binding transcription factor activity"/>
    <property type="evidence" value="ECO:0007669"/>
    <property type="project" value="InterPro"/>
</dbReference>
<dbReference type="InterPro" id="IPR010499">
    <property type="entry name" value="AraC_E-bd"/>
</dbReference>
<evidence type="ECO:0000256" key="2">
    <source>
        <dbReference type="ARBA" id="ARBA00023163"/>
    </source>
</evidence>
<dbReference type="PROSITE" id="PS01124">
    <property type="entry name" value="HTH_ARAC_FAMILY_2"/>
    <property type="match status" value="1"/>
</dbReference>
<dbReference type="Gene3D" id="3.20.80.10">
    <property type="entry name" value="Regulatory factor, effector binding domain"/>
    <property type="match status" value="1"/>
</dbReference>
<dbReference type="InterPro" id="IPR050908">
    <property type="entry name" value="SmbC-like"/>
</dbReference>
<dbReference type="GO" id="GO:0043565">
    <property type="term" value="F:sequence-specific DNA binding"/>
    <property type="evidence" value="ECO:0007669"/>
    <property type="project" value="InterPro"/>
</dbReference>
<dbReference type="Pfam" id="PF12833">
    <property type="entry name" value="HTH_18"/>
    <property type="match status" value="1"/>
</dbReference>
<dbReference type="SUPFAM" id="SSF46689">
    <property type="entry name" value="Homeodomain-like"/>
    <property type="match status" value="2"/>
</dbReference>
<dbReference type="InterPro" id="IPR011256">
    <property type="entry name" value="Reg_factor_effector_dom_sf"/>
</dbReference>
<dbReference type="AlphaFoldDB" id="A0A2S7VFJ1"/>
<dbReference type="PANTHER" id="PTHR40055:SF1">
    <property type="entry name" value="TRANSCRIPTIONAL REGULATOR YGIV-RELATED"/>
    <property type="match status" value="1"/>
</dbReference>
<keyword evidence="1" id="KW-0805">Transcription regulation</keyword>
<dbReference type="RefSeq" id="WP_105025113.1">
    <property type="nucleotide sequence ID" value="NZ_MSCI01000002.1"/>
</dbReference>
<dbReference type="InterPro" id="IPR018060">
    <property type="entry name" value="HTH_AraC"/>
</dbReference>